<protein>
    <submittedName>
        <fullName evidence="1">Uncharacterized protein</fullName>
    </submittedName>
</protein>
<comment type="caution">
    <text evidence="1">The sequence shown here is derived from an EMBL/GenBank/DDBJ whole genome shotgun (WGS) entry which is preliminary data.</text>
</comment>
<dbReference type="EMBL" id="AWUE01018679">
    <property type="protein sequence ID" value="OMO78945.1"/>
    <property type="molecule type" value="Genomic_DNA"/>
</dbReference>
<dbReference type="AlphaFoldDB" id="A0A1R3I8M8"/>
<keyword evidence="2" id="KW-1185">Reference proteome</keyword>
<dbReference type="Proteomes" id="UP000187203">
    <property type="component" value="Unassembled WGS sequence"/>
</dbReference>
<evidence type="ECO:0000313" key="2">
    <source>
        <dbReference type="Proteomes" id="UP000187203"/>
    </source>
</evidence>
<evidence type="ECO:0000313" key="1">
    <source>
        <dbReference type="EMBL" id="OMO78945.1"/>
    </source>
</evidence>
<name>A0A1R3I8M8_9ROSI</name>
<sequence length="91" mass="10272">MKPKVTKKFPLVFFVPDLKLISSKPISKCFERPNPNRKFEGSDGRICAVDLSRVMRRSRAIEDVNLESVLSWTKKGATSSLEGQSKACKTR</sequence>
<reference evidence="2" key="1">
    <citation type="submission" date="2013-09" db="EMBL/GenBank/DDBJ databases">
        <title>Corchorus olitorius genome sequencing.</title>
        <authorList>
            <person name="Alam M."/>
            <person name="Haque M.S."/>
            <person name="Islam M.S."/>
            <person name="Emdad E.M."/>
            <person name="Islam M.M."/>
            <person name="Ahmed B."/>
            <person name="Halim A."/>
            <person name="Hossen Q.M.M."/>
            <person name="Hossain M.Z."/>
            <person name="Ahmed R."/>
            <person name="Khan M.M."/>
            <person name="Islam R."/>
            <person name="Rashid M.M."/>
            <person name="Khan S.A."/>
            <person name="Rahman M.S."/>
            <person name="Alam M."/>
            <person name="Yahiya A.S."/>
            <person name="Khan M.S."/>
            <person name="Azam M.S."/>
            <person name="Haque T."/>
            <person name="Lashkar M.Z.H."/>
            <person name="Akhand A.I."/>
            <person name="Morshed G."/>
            <person name="Roy S."/>
            <person name="Uddin K.S."/>
            <person name="Rabeya T."/>
            <person name="Hossain A.S."/>
            <person name="Chowdhury A."/>
            <person name="Snigdha A.R."/>
            <person name="Mortoza M.S."/>
            <person name="Matin S.A."/>
            <person name="Hoque S.M.E."/>
            <person name="Islam M.K."/>
            <person name="Roy D.K."/>
            <person name="Haider R."/>
            <person name="Moosa M.M."/>
            <person name="Elias S.M."/>
            <person name="Hasan A.M."/>
            <person name="Jahan S."/>
            <person name="Shafiuddin M."/>
            <person name="Mahmood N."/>
            <person name="Shommy N.S."/>
        </authorList>
    </citation>
    <scope>NUCLEOTIDE SEQUENCE [LARGE SCALE GENOMIC DNA]</scope>
    <source>
        <strain evidence="2">cv. O-4</strain>
    </source>
</reference>
<organism evidence="1 2">
    <name type="scientific">Corchorus olitorius</name>
    <dbReference type="NCBI Taxonomy" id="93759"/>
    <lineage>
        <taxon>Eukaryota</taxon>
        <taxon>Viridiplantae</taxon>
        <taxon>Streptophyta</taxon>
        <taxon>Embryophyta</taxon>
        <taxon>Tracheophyta</taxon>
        <taxon>Spermatophyta</taxon>
        <taxon>Magnoliopsida</taxon>
        <taxon>eudicotyledons</taxon>
        <taxon>Gunneridae</taxon>
        <taxon>Pentapetalae</taxon>
        <taxon>rosids</taxon>
        <taxon>malvids</taxon>
        <taxon>Malvales</taxon>
        <taxon>Malvaceae</taxon>
        <taxon>Grewioideae</taxon>
        <taxon>Apeibeae</taxon>
        <taxon>Corchorus</taxon>
    </lineage>
</organism>
<proteinExistence type="predicted"/>
<gene>
    <name evidence="1" type="ORF">COLO4_24624</name>
</gene>
<accession>A0A1R3I8M8</accession>